<feature type="region of interest" description="Disordered" evidence="2">
    <location>
        <begin position="566"/>
        <end position="611"/>
    </location>
</feature>
<comment type="similarity">
    <text evidence="1">Belongs to the FAM83 family.</text>
</comment>
<feature type="region of interest" description="Disordered" evidence="2">
    <location>
        <begin position="39"/>
        <end position="65"/>
    </location>
</feature>
<feature type="compositionally biased region" description="Basic and acidic residues" evidence="2">
    <location>
        <begin position="584"/>
        <end position="611"/>
    </location>
</feature>
<dbReference type="InterPro" id="IPR012461">
    <property type="entry name" value="SACK1"/>
</dbReference>
<evidence type="ECO:0000256" key="2">
    <source>
        <dbReference type="SAM" id="MobiDB-lite"/>
    </source>
</evidence>
<feature type="domain" description="Scaffolding anchor of CK1" evidence="3">
    <location>
        <begin position="26"/>
        <end position="244"/>
    </location>
</feature>
<sequence>MPPDGGARGLPLKAGAGAAGLLPRPEEVAQIRGWAQDYRCGQASPGDEEEAPGGERLPSSYCPERTDTPLPSLQLGWPERHCWPNTGSTLVYTNPPVPGSPAIREVLRRMIQGAQTLVAVVTDKLTDSAVVGDLHCAASRGVPVYVVLNKRSVQDSIISPRLMHQNIRVRVLGGKTFCSRDGKMVVGELKENFVLVDLDAVMVGSYSLTWSDAHLHRQLVTVLHGPVVECFDKEFRILYAASTPITESCWANDTLLRMENVFQSNHAPKPLSLGILSEDEMWPPSTNDPIDWEALGVFKKDKFADNPLNLPGDFVGLSLSPLPQFERWTTLEPEPLVRRMEFQRCVPPPYEEQSRNHLFMTETRYSHGSENLHWNTARPEGIFYKPQSWQKIYEPVSMRQTVRSNIYRTRSHSMEETMSYPYNQQINEENGLAHFHLKKDSDYGVWSGPQVIGQGHSGEKGSRLSKKPLILMLPVPENDGSSDVNDILKGLKTEYNSPENLLSSMIKSKGTSMSEQDLGFQPTETGQQDYTLPAWRSHASGSVKPRVTPAQTLMKTRNDEVKAAPSRLPQIYTSPFRPRTSTDVSRDWERPQQDWDRQLQQDQERHLDGGH</sequence>
<gene>
    <name evidence="4" type="ORF">ANANG_G00250790</name>
</gene>
<evidence type="ECO:0000313" key="4">
    <source>
        <dbReference type="EMBL" id="KAG5836079.1"/>
    </source>
</evidence>
<dbReference type="InterPro" id="IPR050944">
    <property type="entry name" value="FAM83"/>
</dbReference>
<evidence type="ECO:0000256" key="1">
    <source>
        <dbReference type="ARBA" id="ARBA00006937"/>
    </source>
</evidence>
<reference evidence="4" key="1">
    <citation type="submission" date="2021-01" db="EMBL/GenBank/DDBJ databases">
        <title>A chromosome-scale assembly of European eel, Anguilla anguilla.</title>
        <authorList>
            <person name="Henkel C."/>
            <person name="Jong-Raadsen S.A."/>
            <person name="Dufour S."/>
            <person name="Weltzien F.-A."/>
            <person name="Palstra A.P."/>
            <person name="Pelster B."/>
            <person name="Spaink H.P."/>
            <person name="Van Den Thillart G.E."/>
            <person name="Jansen H."/>
            <person name="Zahm M."/>
            <person name="Klopp C."/>
            <person name="Cedric C."/>
            <person name="Louis A."/>
            <person name="Berthelot C."/>
            <person name="Parey E."/>
            <person name="Roest Crollius H."/>
            <person name="Montfort J."/>
            <person name="Robinson-Rechavi M."/>
            <person name="Bucao C."/>
            <person name="Bouchez O."/>
            <person name="Gislard M."/>
            <person name="Lluch J."/>
            <person name="Milhes M."/>
            <person name="Lampietro C."/>
            <person name="Lopez Roques C."/>
            <person name="Donnadieu C."/>
            <person name="Braasch I."/>
            <person name="Desvignes T."/>
            <person name="Postlethwait J."/>
            <person name="Bobe J."/>
            <person name="Guiguen Y."/>
            <person name="Dirks R."/>
        </authorList>
    </citation>
    <scope>NUCLEOTIDE SEQUENCE</scope>
    <source>
        <strain evidence="4">Tag_6206</strain>
        <tissue evidence="4">Liver</tissue>
    </source>
</reference>
<dbReference type="AlphaFoldDB" id="A0A9D3LUS7"/>
<protein>
    <recommendedName>
        <fullName evidence="3">Scaffolding anchor of CK1 domain-containing protein</fullName>
    </recommendedName>
</protein>
<accession>A0A9D3LUS7</accession>
<proteinExistence type="inferred from homology"/>
<keyword evidence="5" id="KW-1185">Reference proteome</keyword>
<dbReference type="Pfam" id="PF07894">
    <property type="entry name" value="SACK1"/>
    <property type="match status" value="1"/>
</dbReference>
<dbReference type="Proteomes" id="UP001044222">
    <property type="component" value="Chromosome 14"/>
</dbReference>
<evidence type="ECO:0000259" key="3">
    <source>
        <dbReference type="Pfam" id="PF07894"/>
    </source>
</evidence>
<dbReference type="SUPFAM" id="SSF56024">
    <property type="entry name" value="Phospholipase D/nuclease"/>
    <property type="match status" value="1"/>
</dbReference>
<dbReference type="PANTHER" id="PTHR16181:SF29">
    <property type="entry name" value="PROTEIN FAM83A-RELATED"/>
    <property type="match status" value="1"/>
</dbReference>
<dbReference type="EMBL" id="JAFIRN010000014">
    <property type="protein sequence ID" value="KAG5836079.1"/>
    <property type="molecule type" value="Genomic_DNA"/>
</dbReference>
<name>A0A9D3LUS7_ANGAN</name>
<feature type="region of interest" description="Disordered" evidence="2">
    <location>
        <begin position="1"/>
        <end position="23"/>
    </location>
</feature>
<organism evidence="4 5">
    <name type="scientific">Anguilla anguilla</name>
    <name type="common">European freshwater eel</name>
    <name type="synonym">Muraena anguilla</name>
    <dbReference type="NCBI Taxonomy" id="7936"/>
    <lineage>
        <taxon>Eukaryota</taxon>
        <taxon>Metazoa</taxon>
        <taxon>Chordata</taxon>
        <taxon>Craniata</taxon>
        <taxon>Vertebrata</taxon>
        <taxon>Euteleostomi</taxon>
        <taxon>Actinopterygii</taxon>
        <taxon>Neopterygii</taxon>
        <taxon>Teleostei</taxon>
        <taxon>Anguilliformes</taxon>
        <taxon>Anguillidae</taxon>
        <taxon>Anguilla</taxon>
    </lineage>
</organism>
<dbReference type="PANTHER" id="PTHR16181">
    <property type="entry name" value="PROTEIN FAM83A-RELATED"/>
    <property type="match status" value="1"/>
</dbReference>
<feature type="compositionally biased region" description="Low complexity" evidence="2">
    <location>
        <begin position="9"/>
        <end position="23"/>
    </location>
</feature>
<dbReference type="GO" id="GO:0019901">
    <property type="term" value="F:protein kinase binding"/>
    <property type="evidence" value="ECO:0007669"/>
    <property type="project" value="TreeGrafter"/>
</dbReference>
<evidence type="ECO:0000313" key="5">
    <source>
        <dbReference type="Proteomes" id="UP001044222"/>
    </source>
</evidence>
<comment type="caution">
    <text evidence="4">The sequence shown here is derived from an EMBL/GenBank/DDBJ whole genome shotgun (WGS) entry which is preliminary data.</text>
</comment>
<dbReference type="GO" id="GO:0007165">
    <property type="term" value="P:signal transduction"/>
    <property type="evidence" value="ECO:0007669"/>
    <property type="project" value="TreeGrafter"/>
</dbReference>
<dbReference type="Gene3D" id="3.30.870.10">
    <property type="entry name" value="Endonuclease Chain A"/>
    <property type="match status" value="1"/>
</dbReference>